<name>A0AAD4U5J6_OVIAM</name>
<dbReference type="Proteomes" id="UP001214576">
    <property type="component" value="Unassembled WGS sequence"/>
</dbReference>
<dbReference type="AlphaFoldDB" id="A0AAD4U5J6"/>
<protein>
    <submittedName>
        <fullName evidence="2">Uncharacterized protein</fullName>
    </submittedName>
</protein>
<feature type="region of interest" description="Disordered" evidence="1">
    <location>
        <begin position="86"/>
        <end position="138"/>
    </location>
</feature>
<reference evidence="2" key="1">
    <citation type="submission" date="2022-03" db="EMBL/GenBank/DDBJ databases">
        <title>Genomic analyses of argali, domestic sheep and their hybrids provide insights into chromosomal evolution, heterosis and genetic basis of agronomic traits.</title>
        <authorList>
            <person name="Li M."/>
        </authorList>
    </citation>
    <scope>NUCLEOTIDE SEQUENCE</scope>
    <source>
        <strain evidence="2">CAU-MHL-2022a</strain>
        <tissue evidence="2">Skin</tissue>
    </source>
</reference>
<evidence type="ECO:0000313" key="3">
    <source>
        <dbReference type="Proteomes" id="UP001214576"/>
    </source>
</evidence>
<sequence length="138" mass="14697">MATPTGSLKKRSSEFDLKTRTKKSVRERDCIKTKDVDPNTHSNKMSSPRRHGSIFKQLQLCGIQATDDGRLKGLEPLCEVQLCTDGWGSGGERRASPVVTEGSPAADSGVSSPPGTQSQGSVPVCGVRSPMGPTAERL</sequence>
<evidence type="ECO:0000256" key="1">
    <source>
        <dbReference type="SAM" id="MobiDB-lite"/>
    </source>
</evidence>
<feature type="region of interest" description="Disordered" evidence="1">
    <location>
        <begin position="1"/>
        <end position="51"/>
    </location>
</feature>
<comment type="caution">
    <text evidence="2">The sequence shown here is derived from an EMBL/GenBank/DDBJ whole genome shotgun (WGS) entry which is preliminary data.</text>
</comment>
<feature type="compositionally biased region" description="Basic and acidic residues" evidence="1">
    <location>
        <begin position="11"/>
        <end position="38"/>
    </location>
</feature>
<gene>
    <name evidence="2" type="ORF">MG293_009884</name>
</gene>
<dbReference type="EMBL" id="JAKZEL010000009">
    <property type="protein sequence ID" value="KAI4540843.1"/>
    <property type="molecule type" value="Genomic_DNA"/>
</dbReference>
<organism evidence="2 3">
    <name type="scientific">Ovis ammon polii</name>
    <dbReference type="NCBI Taxonomy" id="230172"/>
    <lineage>
        <taxon>Eukaryota</taxon>
        <taxon>Metazoa</taxon>
        <taxon>Chordata</taxon>
        <taxon>Craniata</taxon>
        <taxon>Vertebrata</taxon>
        <taxon>Euteleostomi</taxon>
        <taxon>Mammalia</taxon>
        <taxon>Eutheria</taxon>
        <taxon>Laurasiatheria</taxon>
        <taxon>Artiodactyla</taxon>
        <taxon>Ruminantia</taxon>
        <taxon>Pecora</taxon>
        <taxon>Bovidae</taxon>
        <taxon>Caprinae</taxon>
        <taxon>Ovis</taxon>
    </lineage>
</organism>
<accession>A0AAD4U5J6</accession>
<keyword evidence="3" id="KW-1185">Reference proteome</keyword>
<proteinExistence type="predicted"/>
<feature type="compositionally biased region" description="Polar residues" evidence="1">
    <location>
        <begin position="109"/>
        <end position="121"/>
    </location>
</feature>
<evidence type="ECO:0000313" key="2">
    <source>
        <dbReference type="EMBL" id="KAI4540843.1"/>
    </source>
</evidence>